<keyword evidence="4" id="KW-1185">Reference proteome</keyword>
<feature type="transmembrane region" description="Helical" evidence="2">
    <location>
        <begin position="33"/>
        <end position="60"/>
    </location>
</feature>
<feature type="transmembrane region" description="Helical" evidence="2">
    <location>
        <begin position="101"/>
        <end position="120"/>
    </location>
</feature>
<feature type="transmembrane region" description="Helical" evidence="2">
    <location>
        <begin position="222"/>
        <end position="250"/>
    </location>
</feature>
<dbReference type="RefSeq" id="WP_137308292.1">
    <property type="nucleotide sequence ID" value="NZ_SZNQ01000001.1"/>
</dbReference>
<dbReference type="OrthoDB" id="3742900at2"/>
<keyword evidence="2" id="KW-0812">Transmembrane</keyword>
<organism evidence="3 4">
    <name type="scientific">Streptomyces lasalocidi</name>
    <name type="common">Streptomyces lasaliensis</name>
    <dbReference type="NCBI Taxonomy" id="324833"/>
    <lineage>
        <taxon>Bacteria</taxon>
        <taxon>Bacillati</taxon>
        <taxon>Actinomycetota</taxon>
        <taxon>Actinomycetes</taxon>
        <taxon>Kitasatosporales</taxon>
        <taxon>Streptomycetaceae</taxon>
        <taxon>Streptomyces</taxon>
    </lineage>
</organism>
<dbReference type="InterPro" id="IPR045931">
    <property type="entry name" value="DUF6350"/>
</dbReference>
<protein>
    <recommendedName>
        <fullName evidence="5">Integral membrane protein</fullName>
    </recommendedName>
</protein>
<name>A0A4U5WJV4_STRLS</name>
<keyword evidence="2" id="KW-0472">Membrane</keyword>
<proteinExistence type="predicted"/>
<feature type="transmembrane region" description="Helical" evidence="2">
    <location>
        <begin position="271"/>
        <end position="292"/>
    </location>
</feature>
<feature type="transmembrane region" description="Helical" evidence="2">
    <location>
        <begin position="72"/>
        <end position="89"/>
    </location>
</feature>
<comment type="caution">
    <text evidence="3">The sequence shown here is derived from an EMBL/GenBank/DDBJ whole genome shotgun (WGS) entry which is preliminary data.</text>
</comment>
<dbReference type="EMBL" id="SZNQ01000001">
    <property type="protein sequence ID" value="TKT02358.1"/>
    <property type="molecule type" value="Genomic_DNA"/>
</dbReference>
<feature type="transmembrane region" description="Helical" evidence="2">
    <location>
        <begin position="365"/>
        <end position="386"/>
    </location>
</feature>
<dbReference type="Pfam" id="PF19877">
    <property type="entry name" value="DUF6350"/>
    <property type="match status" value="1"/>
</dbReference>
<accession>A0A4U5WJV4</accession>
<feature type="region of interest" description="Disordered" evidence="1">
    <location>
        <begin position="462"/>
        <end position="574"/>
    </location>
</feature>
<dbReference type="Proteomes" id="UP000305929">
    <property type="component" value="Unassembled WGS sequence"/>
</dbReference>
<feature type="region of interest" description="Disordered" evidence="1">
    <location>
        <begin position="1"/>
        <end position="23"/>
    </location>
</feature>
<feature type="transmembrane region" description="Helical" evidence="2">
    <location>
        <begin position="401"/>
        <end position="424"/>
    </location>
</feature>
<feature type="transmembrane region" description="Helical" evidence="2">
    <location>
        <begin position="168"/>
        <end position="191"/>
    </location>
</feature>
<keyword evidence="2" id="KW-1133">Transmembrane helix</keyword>
<sequence length="639" mass="65165">MTGVIPMTARRSSPRRPSSSQLLTRVRDRSPGLAAGLVGGAVAAGLGLGALTVLVMVLWISSPYPDSGPGGALHVAAALWLLAHGVELVRADTLSGVPAPVGVTPLLLSVVPVWLVHRAARDAVDADEDGVVPPVSARTAWAGVVLGYLTVGAGTALYAAGGSLRPSWAWTVLGLPTVVALSAGTGVWTAYGRPRGPVDRLLRLLPPGARRVLLGPRGREKFLVAVRAAGAAVAVSVGGGAGLVAVSSVWHGDVAREAFLRLTEGWSGRCAVLLLCVTLVPNAAVWGAAYALGPGFALGAGHGVGPWVSDPAPMLPPFPLLAAVPDAGAGTPWNWAAGVVPLAAGVTMGWFVGRGGMRWSVRRTAVIAGLAAAVCAAVLAVAAGMAGGPLGVGVLARFGPVWWQVGGAALAWGVGVAVPVAVVVRVCGGWVARWRTAAATKAVTKAAAKAAEEASRALSLAEARATASRTTTAFRTTEASRATPQKAAPPKATEPSKATAAKSSTPAKPAKPAKPSKLSGPSKSPRTPVVAPRDGVTLRKKTVTPVAPEATAPPSPRPVPHPKESEAYDLLPADEPVEDVWRDEALRARWDALRDELRQRTPEPEAPANTEPEPPTVKAEAEAEAEPPAPPSPQDRGTS</sequence>
<evidence type="ECO:0000256" key="1">
    <source>
        <dbReference type="SAM" id="MobiDB-lite"/>
    </source>
</evidence>
<feature type="transmembrane region" description="Helical" evidence="2">
    <location>
        <begin position="140"/>
        <end position="161"/>
    </location>
</feature>
<feature type="transmembrane region" description="Helical" evidence="2">
    <location>
        <begin position="333"/>
        <end position="353"/>
    </location>
</feature>
<reference evidence="3 4" key="1">
    <citation type="submission" date="2019-04" db="EMBL/GenBank/DDBJ databases">
        <title>Streptomyces lasaliensis sp. nov., an Actinomycete isolated from soil which produces the polyether antibiotic lasalocid.</title>
        <authorList>
            <person name="Erwin G."/>
            <person name="Haber C."/>
        </authorList>
    </citation>
    <scope>NUCLEOTIDE SEQUENCE [LARGE SCALE GENOMIC DNA]</scope>
    <source>
        <strain evidence="3 4">X-537</strain>
    </source>
</reference>
<gene>
    <name evidence="3" type="ORF">E4U91_21195</name>
</gene>
<evidence type="ECO:0008006" key="5">
    <source>
        <dbReference type="Google" id="ProtNLM"/>
    </source>
</evidence>
<evidence type="ECO:0000313" key="4">
    <source>
        <dbReference type="Proteomes" id="UP000305929"/>
    </source>
</evidence>
<evidence type="ECO:0000256" key="2">
    <source>
        <dbReference type="SAM" id="Phobius"/>
    </source>
</evidence>
<feature type="region of interest" description="Disordered" evidence="1">
    <location>
        <begin position="596"/>
        <end position="639"/>
    </location>
</feature>
<evidence type="ECO:0000313" key="3">
    <source>
        <dbReference type="EMBL" id="TKT02358.1"/>
    </source>
</evidence>
<feature type="compositionally biased region" description="Low complexity" evidence="1">
    <location>
        <begin position="462"/>
        <end position="525"/>
    </location>
</feature>
<dbReference type="AlphaFoldDB" id="A0A4U5WJV4"/>